<dbReference type="GO" id="GO:0005886">
    <property type="term" value="C:plasma membrane"/>
    <property type="evidence" value="ECO:0007669"/>
    <property type="project" value="UniProtKB-SubCell"/>
</dbReference>
<evidence type="ECO:0000256" key="3">
    <source>
        <dbReference type="ARBA" id="ARBA00022475"/>
    </source>
</evidence>
<evidence type="ECO:0000256" key="6">
    <source>
        <dbReference type="ARBA" id="ARBA00023136"/>
    </source>
</evidence>
<keyword evidence="3" id="KW-1003">Cell membrane</keyword>
<feature type="transmembrane region" description="Helical" evidence="7">
    <location>
        <begin position="107"/>
        <end position="126"/>
    </location>
</feature>
<keyword evidence="10" id="KW-1185">Reference proteome</keyword>
<evidence type="ECO:0000256" key="4">
    <source>
        <dbReference type="ARBA" id="ARBA00022692"/>
    </source>
</evidence>
<dbReference type="STRING" id="225324.SAMN02745126_01711"/>
<feature type="transmembrane region" description="Helical" evidence="7">
    <location>
        <begin position="75"/>
        <end position="95"/>
    </location>
</feature>
<dbReference type="PANTHER" id="PTHR30193">
    <property type="entry name" value="ABC TRANSPORTER PERMEASE PROTEIN"/>
    <property type="match status" value="1"/>
</dbReference>
<organism evidence="9 10">
    <name type="scientific">Enhydrobacter aerosaccus</name>
    <dbReference type="NCBI Taxonomy" id="225324"/>
    <lineage>
        <taxon>Bacteria</taxon>
        <taxon>Pseudomonadati</taxon>
        <taxon>Pseudomonadota</taxon>
        <taxon>Alphaproteobacteria</taxon>
        <taxon>Hyphomicrobiales</taxon>
        <taxon>Enhydrobacter</taxon>
    </lineage>
</organism>
<comment type="similarity">
    <text evidence="7">Belongs to the binding-protein-dependent transport system permease family.</text>
</comment>
<protein>
    <submittedName>
        <fullName evidence="9">Multiple sugar transport system permease protein</fullName>
    </submittedName>
</protein>
<dbReference type="OrthoDB" id="5812615at2"/>
<keyword evidence="6 7" id="KW-0472">Membrane</keyword>
<evidence type="ECO:0000256" key="2">
    <source>
        <dbReference type="ARBA" id="ARBA00022448"/>
    </source>
</evidence>
<dbReference type="Gene3D" id="1.10.3720.10">
    <property type="entry name" value="MetI-like"/>
    <property type="match status" value="1"/>
</dbReference>
<comment type="subcellular location">
    <subcellularLocation>
        <location evidence="1 7">Cell membrane</location>
        <topology evidence="1 7">Multi-pass membrane protein</topology>
    </subcellularLocation>
</comment>
<dbReference type="Proteomes" id="UP000190092">
    <property type="component" value="Unassembled WGS sequence"/>
</dbReference>
<reference evidence="10" key="1">
    <citation type="submission" date="2017-02" db="EMBL/GenBank/DDBJ databases">
        <authorList>
            <person name="Varghese N."/>
            <person name="Submissions S."/>
        </authorList>
    </citation>
    <scope>NUCLEOTIDE SEQUENCE [LARGE SCALE GENOMIC DNA]</scope>
    <source>
        <strain evidence="10">ATCC 27094</strain>
    </source>
</reference>
<feature type="domain" description="ABC transmembrane type-1" evidence="8">
    <location>
        <begin position="69"/>
        <end position="282"/>
    </location>
</feature>
<name>A0A1T4LTH2_9HYPH</name>
<dbReference type="RefSeq" id="WP_085933309.1">
    <property type="nucleotide sequence ID" value="NZ_FUWJ01000001.1"/>
</dbReference>
<keyword evidence="4 7" id="KW-0812">Transmembrane</keyword>
<dbReference type="EMBL" id="FUWJ01000001">
    <property type="protein sequence ID" value="SJZ57975.1"/>
    <property type="molecule type" value="Genomic_DNA"/>
</dbReference>
<feature type="transmembrane region" description="Helical" evidence="7">
    <location>
        <begin position="263"/>
        <end position="285"/>
    </location>
</feature>
<gene>
    <name evidence="9" type="ORF">SAMN02745126_01711</name>
</gene>
<evidence type="ECO:0000256" key="7">
    <source>
        <dbReference type="RuleBase" id="RU363032"/>
    </source>
</evidence>
<evidence type="ECO:0000256" key="5">
    <source>
        <dbReference type="ARBA" id="ARBA00022989"/>
    </source>
</evidence>
<keyword evidence="5 7" id="KW-1133">Transmembrane helix</keyword>
<dbReference type="AlphaFoldDB" id="A0A1T4LTH2"/>
<sequence>MNRRGDASLAPYLMVAPATVLLLALILAPLALVVATAFTDWHLGGGAAAFVGFDTFVTLLDEPDFRTAVWNTARYVVFVVPATSVAGLVAALLIAECRRGQALYRMLFFLPSVATLAAMSVAWQMLLSPSVGALPQILRLVGLTPGNWLQDPDRALSALGLIGIWSEAGFAMLFFLAGLKTVPAELHEAAALDGVGTLLDRLWHVTLPHLAPITAFVLVFSSIHALRVFDTVAIMTRGGPEKSTLVALYFIYQEAFSLFRTNLAAAATVLFIAAVLLLSLLQLYLTRARGGR</sequence>
<keyword evidence="2 7" id="KW-0813">Transport</keyword>
<dbReference type="InterPro" id="IPR035906">
    <property type="entry name" value="MetI-like_sf"/>
</dbReference>
<evidence type="ECO:0000256" key="1">
    <source>
        <dbReference type="ARBA" id="ARBA00004651"/>
    </source>
</evidence>
<dbReference type="InterPro" id="IPR000515">
    <property type="entry name" value="MetI-like"/>
</dbReference>
<keyword evidence="9" id="KW-0762">Sugar transport</keyword>
<proteinExistence type="inferred from homology"/>
<dbReference type="InterPro" id="IPR051393">
    <property type="entry name" value="ABC_transporter_permease"/>
</dbReference>
<evidence type="ECO:0000313" key="9">
    <source>
        <dbReference type="EMBL" id="SJZ57975.1"/>
    </source>
</evidence>
<feature type="transmembrane region" description="Helical" evidence="7">
    <location>
        <begin position="12"/>
        <end position="38"/>
    </location>
</feature>
<feature type="transmembrane region" description="Helical" evidence="7">
    <location>
        <begin position="210"/>
        <end position="229"/>
    </location>
</feature>
<dbReference type="GO" id="GO:0055085">
    <property type="term" value="P:transmembrane transport"/>
    <property type="evidence" value="ECO:0007669"/>
    <property type="project" value="InterPro"/>
</dbReference>
<dbReference type="PANTHER" id="PTHR30193:SF41">
    <property type="entry name" value="DIACETYLCHITOBIOSE UPTAKE SYSTEM PERMEASE PROTEIN NGCF"/>
    <property type="match status" value="1"/>
</dbReference>
<evidence type="ECO:0000259" key="8">
    <source>
        <dbReference type="PROSITE" id="PS50928"/>
    </source>
</evidence>
<dbReference type="SUPFAM" id="SSF161098">
    <property type="entry name" value="MetI-like"/>
    <property type="match status" value="1"/>
</dbReference>
<dbReference type="PROSITE" id="PS50928">
    <property type="entry name" value="ABC_TM1"/>
    <property type="match status" value="1"/>
</dbReference>
<feature type="transmembrane region" description="Helical" evidence="7">
    <location>
        <begin position="155"/>
        <end position="177"/>
    </location>
</feature>
<dbReference type="Pfam" id="PF00528">
    <property type="entry name" value="BPD_transp_1"/>
    <property type="match status" value="1"/>
</dbReference>
<evidence type="ECO:0000313" key="10">
    <source>
        <dbReference type="Proteomes" id="UP000190092"/>
    </source>
</evidence>
<dbReference type="CDD" id="cd06261">
    <property type="entry name" value="TM_PBP2"/>
    <property type="match status" value="1"/>
</dbReference>
<accession>A0A1T4LTH2</accession>